<dbReference type="CDD" id="cd00540">
    <property type="entry name" value="AAG"/>
    <property type="match status" value="1"/>
</dbReference>
<dbReference type="HAMAP" id="MF_00527">
    <property type="entry name" value="3MGH"/>
    <property type="match status" value="1"/>
</dbReference>
<proteinExistence type="inferred from homology"/>
<reference evidence="6 7" key="1">
    <citation type="journal article" date="2016" name="Nat. Commun.">
        <title>Thousands of microbial genomes shed light on interconnected biogeochemical processes in an aquifer system.</title>
        <authorList>
            <person name="Anantharaman K."/>
            <person name="Brown C.T."/>
            <person name="Hug L.A."/>
            <person name="Sharon I."/>
            <person name="Castelle C.J."/>
            <person name="Probst A.J."/>
            <person name="Thomas B.C."/>
            <person name="Singh A."/>
            <person name="Wilkins M.J."/>
            <person name="Karaoz U."/>
            <person name="Brodie E.L."/>
            <person name="Williams K.H."/>
            <person name="Hubbard S.S."/>
            <person name="Banfield J.F."/>
        </authorList>
    </citation>
    <scope>NUCLEOTIDE SEQUENCE [LARGE SCALE GENOMIC DNA]</scope>
</reference>
<accession>A0A1G1Z3E9</accession>
<dbReference type="GO" id="GO:0003905">
    <property type="term" value="F:alkylbase DNA N-glycosylase activity"/>
    <property type="evidence" value="ECO:0007669"/>
    <property type="project" value="InterPro"/>
</dbReference>
<keyword evidence="2 5" id="KW-0227">DNA damage</keyword>
<dbReference type="Gene3D" id="3.10.300.10">
    <property type="entry name" value="Methylpurine-DNA glycosylase (MPG)"/>
    <property type="match status" value="2"/>
</dbReference>
<dbReference type="Proteomes" id="UP000178515">
    <property type="component" value="Unassembled WGS sequence"/>
</dbReference>
<dbReference type="Pfam" id="PF02245">
    <property type="entry name" value="Pur_DNA_glyco"/>
    <property type="match status" value="2"/>
</dbReference>
<keyword evidence="4 5" id="KW-0234">DNA repair</keyword>
<evidence type="ECO:0000256" key="1">
    <source>
        <dbReference type="ARBA" id="ARBA00009232"/>
    </source>
</evidence>
<name>A0A1G1Z3E9_9BACT</name>
<evidence type="ECO:0000313" key="6">
    <source>
        <dbReference type="EMBL" id="OGY59155.1"/>
    </source>
</evidence>
<protein>
    <recommendedName>
        <fullName evidence="5">Putative 3-methyladenine DNA glycosylase</fullName>
        <ecNumber evidence="5">3.2.2.-</ecNumber>
    </recommendedName>
</protein>
<dbReference type="InterPro" id="IPR003180">
    <property type="entry name" value="MPG"/>
</dbReference>
<dbReference type="STRING" id="1797689.A3F24_00265"/>
<gene>
    <name evidence="6" type="ORF">A3F24_00265</name>
</gene>
<dbReference type="PANTHER" id="PTHR10429:SF0">
    <property type="entry name" value="DNA-3-METHYLADENINE GLYCOSYLASE"/>
    <property type="match status" value="1"/>
</dbReference>
<dbReference type="GO" id="GO:0006284">
    <property type="term" value="P:base-excision repair"/>
    <property type="evidence" value="ECO:0007669"/>
    <property type="project" value="InterPro"/>
</dbReference>
<dbReference type="GO" id="GO:0003677">
    <property type="term" value="F:DNA binding"/>
    <property type="evidence" value="ECO:0007669"/>
    <property type="project" value="InterPro"/>
</dbReference>
<dbReference type="EMBL" id="MHIX01000022">
    <property type="protein sequence ID" value="OGY59155.1"/>
    <property type="molecule type" value="Genomic_DNA"/>
</dbReference>
<keyword evidence="3 5" id="KW-0378">Hydrolase</keyword>
<dbReference type="AlphaFoldDB" id="A0A1G1Z3E9"/>
<evidence type="ECO:0000256" key="4">
    <source>
        <dbReference type="ARBA" id="ARBA00023204"/>
    </source>
</evidence>
<evidence type="ECO:0000256" key="3">
    <source>
        <dbReference type="ARBA" id="ARBA00022801"/>
    </source>
</evidence>
<dbReference type="InterPro" id="IPR036995">
    <property type="entry name" value="MPG_sf"/>
</dbReference>
<dbReference type="EC" id="3.2.2.-" evidence="5"/>
<dbReference type="InterPro" id="IPR011034">
    <property type="entry name" value="Formyl_transferase-like_C_sf"/>
</dbReference>
<dbReference type="PANTHER" id="PTHR10429">
    <property type="entry name" value="DNA-3-METHYLADENINE GLYCOSYLASE"/>
    <property type="match status" value="1"/>
</dbReference>
<sequence length="174" mass="20219">MRRKLRKSFFEREAEFVAEKLLGTFLVRRYRGKVTALMITEVEAYNGPFDKASHASRGRTERNKIMFGEAGRWYVYFTYGMYWMLNVVTGPKNYPAAVLVRGTSEVIGPGRLTKFLRIDKKFNGTSAVGRGDLWIEDRGVRIKKSQIKQTARIGVHYAGPYWSKKEYRFVLRDS</sequence>
<evidence type="ECO:0000313" key="7">
    <source>
        <dbReference type="Proteomes" id="UP000178515"/>
    </source>
</evidence>
<evidence type="ECO:0000256" key="5">
    <source>
        <dbReference type="HAMAP-Rule" id="MF_00527"/>
    </source>
</evidence>
<organism evidence="6 7">
    <name type="scientific">Candidatus Colwellbacteria bacterium RIFCSPHIGHO2_12_FULL_44_17</name>
    <dbReference type="NCBI Taxonomy" id="1797689"/>
    <lineage>
        <taxon>Bacteria</taxon>
        <taxon>Candidatus Colwelliibacteriota</taxon>
    </lineage>
</organism>
<evidence type="ECO:0000256" key="2">
    <source>
        <dbReference type="ARBA" id="ARBA00022763"/>
    </source>
</evidence>
<dbReference type="SUPFAM" id="SSF50486">
    <property type="entry name" value="FMT C-terminal domain-like"/>
    <property type="match status" value="1"/>
</dbReference>
<comment type="similarity">
    <text evidence="1 5">Belongs to the DNA glycosylase MPG family.</text>
</comment>
<comment type="caution">
    <text evidence="6">The sequence shown here is derived from an EMBL/GenBank/DDBJ whole genome shotgun (WGS) entry which is preliminary data.</text>
</comment>